<dbReference type="Proteomes" id="UP000224460">
    <property type="component" value="Unassembled WGS sequence"/>
</dbReference>
<organism evidence="1 2">
    <name type="scientific">Sporanaerobium hydrogeniformans</name>
    <dbReference type="NCBI Taxonomy" id="3072179"/>
    <lineage>
        <taxon>Bacteria</taxon>
        <taxon>Bacillati</taxon>
        <taxon>Bacillota</taxon>
        <taxon>Clostridia</taxon>
        <taxon>Lachnospirales</taxon>
        <taxon>Lachnospiraceae</taxon>
        <taxon>Sporanaerobium</taxon>
    </lineage>
</organism>
<protein>
    <submittedName>
        <fullName evidence="1">Murein biosynthesis integral membrane protein MurJ</fullName>
    </submittedName>
</protein>
<gene>
    <name evidence="1" type="primary">mviN</name>
    <name evidence="1" type="ORF">CS063_06215</name>
</gene>
<name>A0AC61DFJ6_9FIRM</name>
<evidence type="ECO:0000313" key="2">
    <source>
        <dbReference type="Proteomes" id="UP000224460"/>
    </source>
</evidence>
<dbReference type="EMBL" id="PEDL01000004">
    <property type="protein sequence ID" value="PHV71282.1"/>
    <property type="molecule type" value="Genomic_DNA"/>
</dbReference>
<sequence>MDYSKTIRTAGFMAITTILAKVLGLVRDMILAAVYATGMQATAFTAATEVPLRLFDVVIGGVITAAFIPIYNSVLTKENKKKAMKFANDYVNGVLVITILLTIFGLVFNRWLIGFIAPGIDAPTTELAIGLSRIMFGMIIFTGLTYVFVGILNSNGEFYITSMLSVVFNALLIGYFLFFIKKGGIYGLAITWVLAWAAQALVQVPHLKKFEFKYRPTLRLNTPEMRMALKLAVPILISSWAPPIASLINLRMSSYLNDGRAFTALSYSNKLYIVITGVFAFVASNLSFPYLAKAEASGRKDDIKKMRGLLLSTITFIMAPIMIGLILLALPIVRLAFERGNFTAADSALTAAALMGCSFGMLAHSYNEILNKIFYALKNSKTPMYTAMIGMGVNIIGSVILPPYLGIVGLGYAIALGYIVTAILNLMMMSRELGDFAQKEELVDLGKMVIAVTLMGGIVFVTRGFFENAILGVIVPTIIGATVYLVSCIGLKVSTVWQFIDFIQSKLK</sequence>
<evidence type="ECO:0000313" key="1">
    <source>
        <dbReference type="EMBL" id="PHV71282.1"/>
    </source>
</evidence>
<reference evidence="1" key="1">
    <citation type="submission" date="2017-10" db="EMBL/GenBank/DDBJ databases">
        <title>Genome sequence of cellulolytic Lachnospiraceae bacterium XHS1971 isolated from hotspring sediment.</title>
        <authorList>
            <person name="Vasudevan G."/>
            <person name="Joshi A.J."/>
            <person name="Hivarkar S."/>
            <person name="Lanjekar V.B."/>
            <person name="Dhakephalkar P.K."/>
            <person name="Dagar S."/>
        </authorList>
    </citation>
    <scope>NUCLEOTIDE SEQUENCE</scope>
    <source>
        <strain evidence="1">XHS1971</strain>
    </source>
</reference>
<comment type="caution">
    <text evidence="1">The sequence shown here is derived from an EMBL/GenBank/DDBJ whole genome shotgun (WGS) entry which is preliminary data.</text>
</comment>
<proteinExistence type="predicted"/>
<accession>A0AC61DFJ6</accession>
<keyword evidence="2" id="KW-1185">Reference proteome</keyword>